<feature type="compositionally biased region" description="Polar residues" evidence="1">
    <location>
        <begin position="421"/>
        <end position="431"/>
    </location>
</feature>
<feature type="compositionally biased region" description="Polar residues" evidence="1">
    <location>
        <begin position="292"/>
        <end position="301"/>
    </location>
</feature>
<feature type="region of interest" description="Disordered" evidence="1">
    <location>
        <begin position="270"/>
        <end position="494"/>
    </location>
</feature>
<evidence type="ECO:0000256" key="1">
    <source>
        <dbReference type="SAM" id="MobiDB-lite"/>
    </source>
</evidence>
<feature type="compositionally biased region" description="Polar residues" evidence="1">
    <location>
        <begin position="186"/>
        <end position="195"/>
    </location>
</feature>
<evidence type="ECO:0000313" key="2">
    <source>
        <dbReference type="EMBL" id="CAB1414267.1"/>
    </source>
</evidence>
<feature type="compositionally biased region" description="Basic and acidic residues" evidence="1">
    <location>
        <begin position="10"/>
        <end position="22"/>
    </location>
</feature>
<feature type="compositionally biased region" description="Low complexity" evidence="1">
    <location>
        <begin position="155"/>
        <end position="169"/>
    </location>
</feature>
<comment type="caution">
    <text evidence="2">The sequence shown here is derived from an EMBL/GenBank/DDBJ whole genome shotgun (WGS) entry which is preliminary data.</text>
</comment>
<accession>A0A9N7TJV8</accession>
<feature type="region of interest" description="Disordered" evidence="1">
    <location>
        <begin position="1"/>
        <end position="95"/>
    </location>
</feature>
<feature type="region of interest" description="Disordered" evidence="1">
    <location>
        <begin position="510"/>
        <end position="546"/>
    </location>
</feature>
<feature type="compositionally biased region" description="Polar residues" evidence="1">
    <location>
        <begin position="400"/>
        <end position="409"/>
    </location>
</feature>
<feature type="compositionally biased region" description="Basic and acidic residues" evidence="1">
    <location>
        <begin position="83"/>
        <end position="95"/>
    </location>
</feature>
<evidence type="ECO:0000313" key="3">
    <source>
        <dbReference type="Proteomes" id="UP001153269"/>
    </source>
</evidence>
<feature type="compositionally biased region" description="Low complexity" evidence="1">
    <location>
        <begin position="456"/>
        <end position="469"/>
    </location>
</feature>
<dbReference type="AlphaFoldDB" id="A0A9N7TJV8"/>
<gene>
    <name evidence="2" type="ORF">PLEPLA_LOCUS1975</name>
</gene>
<reference evidence="2" key="1">
    <citation type="submission" date="2020-03" db="EMBL/GenBank/DDBJ databases">
        <authorList>
            <person name="Weist P."/>
        </authorList>
    </citation>
    <scope>NUCLEOTIDE SEQUENCE</scope>
</reference>
<feature type="compositionally biased region" description="Basic and acidic residues" evidence="1">
    <location>
        <begin position="270"/>
        <end position="287"/>
    </location>
</feature>
<organism evidence="2 3">
    <name type="scientific">Pleuronectes platessa</name>
    <name type="common">European plaice</name>
    <dbReference type="NCBI Taxonomy" id="8262"/>
    <lineage>
        <taxon>Eukaryota</taxon>
        <taxon>Metazoa</taxon>
        <taxon>Chordata</taxon>
        <taxon>Craniata</taxon>
        <taxon>Vertebrata</taxon>
        <taxon>Euteleostomi</taxon>
        <taxon>Actinopterygii</taxon>
        <taxon>Neopterygii</taxon>
        <taxon>Teleostei</taxon>
        <taxon>Neoteleostei</taxon>
        <taxon>Acanthomorphata</taxon>
        <taxon>Carangaria</taxon>
        <taxon>Pleuronectiformes</taxon>
        <taxon>Pleuronectoidei</taxon>
        <taxon>Pleuronectidae</taxon>
        <taxon>Pleuronectes</taxon>
    </lineage>
</organism>
<keyword evidence="3" id="KW-1185">Reference proteome</keyword>
<proteinExistence type="predicted"/>
<name>A0A9N7TJV8_PLEPL</name>
<dbReference type="EMBL" id="CADEAL010000095">
    <property type="protein sequence ID" value="CAB1414267.1"/>
    <property type="molecule type" value="Genomic_DNA"/>
</dbReference>
<feature type="compositionally biased region" description="Polar residues" evidence="1">
    <location>
        <begin position="510"/>
        <end position="521"/>
    </location>
</feature>
<sequence>MEGEGSCEEEAGKSGKNLREPDTQNLDGRPGQEPTTPSSEKQRNVWVSPIATQEVRQGVAAGKEGRGGGGGGDRGRTAPVVHQETDKNQKSSAGIEERTTAYKLFNHFSSEERKIRKELRTSSQIKMEHQDEGTGPLKERQEENFSAEKYGLAVTSEDTSSSDNTEEGSAVLKVSRCGAHPGSEPLSAQDQNGSTMAEAEELCAGTVGGFRQRKEPPHAQAQHPLKNNLQKESLLDMSDTIHCRHPKVETETDAKEETLTCEVKQVLNDHSSRKPKVTDTVDQKESVRPYLQTDTTETNTCDPDSASIPVSSSSILQRLLKRNREEATPVVSKIKEDDKDTSDGPVEMNAKRILDGTGTEISSDRIEQSGCVSRSSADSKRKPPKPSLASKDHHIKDSSESTPPQSDFCESSEKSVYPKKASSNVGPSENLSPDDLQSADSHERTSCEENVIPEESAPSSVSAVKSSPTKSDEQKAESRHLPAAEKSGNGTVTAVVGRSEVQTSIKQDLHMTLNTPDQPDNSAVADEGDGISRREKSSNTPISRPVSELIKETIQMHEKLQHHDRPKPAEVKCDEQAQSVKVAQMKAAFDSPQKSLVKAIERKPSMRKGKGI</sequence>
<feature type="compositionally biased region" description="Basic and acidic residues" evidence="1">
    <location>
        <begin position="119"/>
        <end position="143"/>
    </location>
</feature>
<feature type="compositionally biased region" description="Basic and acidic residues" evidence="1">
    <location>
        <begin position="390"/>
        <end position="399"/>
    </location>
</feature>
<feature type="compositionally biased region" description="Low complexity" evidence="1">
    <location>
        <begin position="302"/>
        <end position="315"/>
    </location>
</feature>
<feature type="region of interest" description="Disordered" evidence="1">
    <location>
        <begin position="586"/>
        <end position="612"/>
    </location>
</feature>
<dbReference type="Proteomes" id="UP001153269">
    <property type="component" value="Unassembled WGS sequence"/>
</dbReference>
<feature type="region of interest" description="Disordered" evidence="1">
    <location>
        <begin position="119"/>
        <end position="232"/>
    </location>
</feature>
<feature type="compositionally biased region" description="Basic and acidic residues" evidence="1">
    <location>
        <begin position="322"/>
        <end position="342"/>
    </location>
</feature>
<feature type="compositionally biased region" description="Basic and acidic residues" evidence="1">
    <location>
        <begin position="470"/>
        <end position="483"/>
    </location>
</feature>
<protein>
    <submittedName>
        <fullName evidence="2">Uncharacterized protein</fullName>
    </submittedName>
</protein>